<dbReference type="STRING" id="1328313.DS2_18453"/>
<dbReference type="AlphaFoldDB" id="W7Q8A5"/>
<feature type="domain" description="DUF8051" evidence="2">
    <location>
        <begin position="6"/>
        <end position="126"/>
    </location>
</feature>
<proteinExistence type="predicted"/>
<dbReference type="Proteomes" id="UP000019276">
    <property type="component" value="Unassembled WGS sequence"/>
</dbReference>
<dbReference type="OrthoDB" id="6658525at2"/>
<dbReference type="Pfam" id="PF26225">
    <property type="entry name" value="DUF8051"/>
    <property type="match status" value="1"/>
</dbReference>
<dbReference type="EMBL" id="ARZY01000058">
    <property type="protein sequence ID" value="EWH08226.1"/>
    <property type="molecule type" value="Genomic_DNA"/>
</dbReference>
<sequence>MEFSFQNKWLAFLLAINAALLISLIPGGYIENRDFSHLSALILVAFNGLLTALGMSSLLAVPLALKNYQVVAPVSKVLALVYIIVYALDLLAIFPKTPSVMPVLLMLVECIGIVTAILLYAAAIRLARWVDLAEQTPNDFSFKKLSPLCILVLALVGNGIVIFSTYSALNSGQ</sequence>
<evidence type="ECO:0000259" key="2">
    <source>
        <dbReference type="Pfam" id="PF26225"/>
    </source>
</evidence>
<feature type="transmembrane region" description="Helical" evidence="1">
    <location>
        <begin position="9"/>
        <end position="29"/>
    </location>
</feature>
<keyword evidence="1" id="KW-0812">Transmembrane</keyword>
<feature type="transmembrane region" description="Helical" evidence="1">
    <location>
        <begin position="100"/>
        <end position="124"/>
    </location>
</feature>
<evidence type="ECO:0000256" key="1">
    <source>
        <dbReference type="SAM" id="Phobius"/>
    </source>
</evidence>
<protein>
    <recommendedName>
        <fullName evidence="2">DUF8051 domain-containing protein</fullName>
    </recommendedName>
</protein>
<feature type="transmembrane region" description="Helical" evidence="1">
    <location>
        <begin position="41"/>
        <end position="65"/>
    </location>
</feature>
<keyword evidence="1" id="KW-1133">Transmembrane helix</keyword>
<dbReference type="RefSeq" id="WP_051480011.1">
    <property type="nucleotide sequence ID" value="NZ_ARZY01000058.1"/>
</dbReference>
<name>W7Q8A5_9ALTE</name>
<reference evidence="3 4" key="1">
    <citation type="journal article" date="2014" name="Genome Announc.">
        <title>Draft Genome Sequence of the Agar-Degrading Bacterium Catenovulum sp. Strain DS-2, Isolated from Intestines of Haliotis diversicolor.</title>
        <authorList>
            <person name="Shan D."/>
            <person name="Li X."/>
            <person name="Gu Z."/>
            <person name="Wei G."/>
            <person name="Gao Z."/>
            <person name="Shao Z."/>
        </authorList>
    </citation>
    <scope>NUCLEOTIDE SEQUENCE [LARGE SCALE GENOMIC DNA]</scope>
    <source>
        <strain evidence="3 4">DS-2</strain>
    </source>
</reference>
<feature type="transmembrane region" description="Helical" evidence="1">
    <location>
        <begin position="145"/>
        <end position="169"/>
    </location>
</feature>
<feature type="transmembrane region" description="Helical" evidence="1">
    <location>
        <begin position="77"/>
        <end position="94"/>
    </location>
</feature>
<comment type="caution">
    <text evidence="3">The sequence shown here is derived from an EMBL/GenBank/DDBJ whole genome shotgun (WGS) entry which is preliminary data.</text>
</comment>
<evidence type="ECO:0000313" key="4">
    <source>
        <dbReference type="Proteomes" id="UP000019276"/>
    </source>
</evidence>
<dbReference type="eggNOG" id="ENOG5032SYG">
    <property type="taxonomic scope" value="Bacteria"/>
</dbReference>
<keyword evidence="1" id="KW-0472">Membrane</keyword>
<keyword evidence="4" id="KW-1185">Reference proteome</keyword>
<accession>W7Q8A5</accession>
<organism evidence="3 4">
    <name type="scientific">Catenovulum agarivorans DS-2</name>
    <dbReference type="NCBI Taxonomy" id="1328313"/>
    <lineage>
        <taxon>Bacteria</taxon>
        <taxon>Pseudomonadati</taxon>
        <taxon>Pseudomonadota</taxon>
        <taxon>Gammaproteobacteria</taxon>
        <taxon>Alteromonadales</taxon>
        <taxon>Alteromonadaceae</taxon>
        <taxon>Catenovulum</taxon>
    </lineage>
</organism>
<evidence type="ECO:0000313" key="3">
    <source>
        <dbReference type="EMBL" id="EWH08226.1"/>
    </source>
</evidence>
<dbReference type="InterPro" id="IPR058364">
    <property type="entry name" value="DUF8051"/>
</dbReference>
<gene>
    <name evidence="3" type="ORF">DS2_18453</name>
</gene>